<keyword evidence="9" id="KW-0645">Protease</keyword>
<dbReference type="Pfam" id="PF01694">
    <property type="entry name" value="Rhomboid"/>
    <property type="match status" value="1"/>
</dbReference>
<evidence type="ECO:0000256" key="1">
    <source>
        <dbReference type="ARBA" id="ARBA00004141"/>
    </source>
</evidence>
<protein>
    <submittedName>
        <fullName evidence="9">Protease</fullName>
    </submittedName>
</protein>
<dbReference type="GO" id="GO:0016020">
    <property type="term" value="C:membrane"/>
    <property type="evidence" value="ECO:0007669"/>
    <property type="project" value="UniProtKB-SubCell"/>
</dbReference>
<comment type="caution">
    <text evidence="9">The sequence shown here is derived from an EMBL/GenBank/DDBJ whole genome shotgun (WGS) entry which is preliminary data.</text>
</comment>
<evidence type="ECO:0000313" key="9">
    <source>
        <dbReference type="EMBL" id="KHJ54074.1"/>
    </source>
</evidence>
<gene>
    <name evidence="9" type="ORF">LA66_11370</name>
</gene>
<evidence type="ECO:0000256" key="5">
    <source>
        <dbReference type="ARBA" id="ARBA00022989"/>
    </source>
</evidence>
<dbReference type="InterPro" id="IPR022764">
    <property type="entry name" value="Peptidase_S54_rhomboid_dom"/>
</dbReference>
<reference evidence="9 10" key="1">
    <citation type="submission" date="2014-09" db="EMBL/GenBank/DDBJ databases">
        <title>Isolation and characterization of Aurantimonas altamirensis ON-56566 from clinical sample following a dog bite.</title>
        <authorList>
            <person name="Eshaghi A."/>
            <person name="Li A."/>
            <person name="Shahinas D."/>
            <person name="Bahn P."/>
            <person name="Kus J.V."/>
            <person name="Patel S.N."/>
        </authorList>
    </citation>
    <scope>NUCLEOTIDE SEQUENCE [LARGE SCALE GENOMIC DNA]</scope>
    <source>
        <strain evidence="9 10">ON-56566</strain>
    </source>
</reference>
<keyword evidence="3" id="KW-0997">Cell inner membrane</keyword>
<dbReference type="STRING" id="370622.LA66_11370"/>
<keyword evidence="6 7" id="KW-0472">Membrane</keyword>
<keyword evidence="9" id="KW-0378">Hydrolase</keyword>
<evidence type="ECO:0000256" key="3">
    <source>
        <dbReference type="ARBA" id="ARBA00022519"/>
    </source>
</evidence>
<dbReference type="PANTHER" id="PTHR43066">
    <property type="entry name" value="RHOMBOID-RELATED PROTEIN"/>
    <property type="match status" value="1"/>
</dbReference>
<evidence type="ECO:0000256" key="6">
    <source>
        <dbReference type="ARBA" id="ARBA00023136"/>
    </source>
</evidence>
<evidence type="ECO:0000256" key="7">
    <source>
        <dbReference type="SAM" id="Phobius"/>
    </source>
</evidence>
<dbReference type="PANTHER" id="PTHR43066:SF26">
    <property type="entry name" value="RHOMBOID PROTEASE GLPG"/>
    <property type="match status" value="1"/>
</dbReference>
<dbReference type="InterPro" id="IPR035952">
    <property type="entry name" value="Rhomboid-like_sf"/>
</dbReference>
<sequence>MTPEYRPVRPSNPPAFNIPGIVLATIALLVAIHLVRMNILSEDSDFRVLLDFALIPACYSLPIPECLSRPAGSDLWAPFTHAFLHGSWGHLGANALWLVAFGTPVARRLGNGRFILFSLAGALGGAALFYIMNPDLLQPMIGASGVVSALMGGACRFALGAPGQLTSGAIALAPRMTVAQSLSNRTVLIFALIFFATNIAIGSIDFVGSGASVAWEAHLGGFALGFFTFGFFDPVPWRNTRH</sequence>
<comment type="subcellular location">
    <subcellularLocation>
        <location evidence="1">Membrane</location>
        <topology evidence="1">Multi-pass membrane protein</topology>
    </subcellularLocation>
</comment>
<organism evidence="9 10">
    <name type="scientific">Aureimonas altamirensis</name>
    <dbReference type="NCBI Taxonomy" id="370622"/>
    <lineage>
        <taxon>Bacteria</taxon>
        <taxon>Pseudomonadati</taxon>
        <taxon>Pseudomonadota</taxon>
        <taxon>Alphaproteobacteria</taxon>
        <taxon>Hyphomicrobiales</taxon>
        <taxon>Aurantimonadaceae</taxon>
        <taxon>Aureimonas</taxon>
    </lineage>
</organism>
<feature type="transmembrane region" description="Helical" evidence="7">
    <location>
        <begin position="83"/>
        <end position="102"/>
    </location>
</feature>
<evidence type="ECO:0000256" key="2">
    <source>
        <dbReference type="ARBA" id="ARBA00022475"/>
    </source>
</evidence>
<dbReference type="Proteomes" id="UP000030826">
    <property type="component" value="Unassembled WGS sequence"/>
</dbReference>
<feature type="domain" description="Peptidase S54 rhomboid" evidence="8">
    <location>
        <begin position="74"/>
        <end position="228"/>
    </location>
</feature>
<accession>A0A0B1Q128</accession>
<keyword evidence="5 7" id="KW-1133">Transmembrane helix</keyword>
<dbReference type="RefSeq" id="WP_039193138.1">
    <property type="nucleotide sequence ID" value="NZ_JRFJ01000003.1"/>
</dbReference>
<feature type="transmembrane region" description="Helical" evidence="7">
    <location>
        <begin position="139"/>
        <end position="161"/>
    </location>
</feature>
<dbReference type="SUPFAM" id="SSF144091">
    <property type="entry name" value="Rhomboid-like"/>
    <property type="match status" value="1"/>
</dbReference>
<evidence type="ECO:0000313" key="10">
    <source>
        <dbReference type="Proteomes" id="UP000030826"/>
    </source>
</evidence>
<keyword evidence="2" id="KW-1003">Cell membrane</keyword>
<dbReference type="EMBL" id="JRFJ01000003">
    <property type="protein sequence ID" value="KHJ54074.1"/>
    <property type="molecule type" value="Genomic_DNA"/>
</dbReference>
<evidence type="ECO:0000259" key="8">
    <source>
        <dbReference type="Pfam" id="PF01694"/>
    </source>
</evidence>
<feature type="transmembrane region" description="Helical" evidence="7">
    <location>
        <begin position="213"/>
        <end position="232"/>
    </location>
</feature>
<proteinExistence type="predicted"/>
<evidence type="ECO:0000256" key="4">
    <source>
        <dbReference type="ARBA" id="ARBA00022692"/>
    </source>
</evidence>
<dbReference type="GO" id="GO:0004252">
    <property type="term" value="F:serine-type endopeptidase activity"/>
    <property type="evidence" value="ECO:0007669"/>
    <property type="project" value="InterPro"/>
</dbReference>
<dbReference type="AlphaFoldDB" id="A0A0B1Q128"/>
<dbReference type="GO" id="GO:0006508">
    <property type="term" value="P:proteolysis"/>
    <property type="evidence" value="ECO:0007669"/>
    <property type="project" value="UniProtKB-KW"/>
</dbReference>
<dbReference type="Gene3D" id="1.20.1540.10">
    <property type="entry name" value="Rhomboid-like"/>
    <property type="match status" value="1"/>
</dbReference>
<feature type="transmembrane region" description="Helical" evidence="7">
    <location>
        <begin position="182"/>
        <end position="201"/>
    </location>
</feature>
<feature type="transmembrane region" description="Helical" evidence="7">
    <location>
        <begin position="114"/>
        <end position="133"/>
    </location>
</feature>
<feature type="transmembrane region" description="Helical" evidence="7">
    <location>
        <begin position="15"/>
        <end position="34"/>
    </location>
</feature>
<keyword evidence="4 7" id="KW-0812">Transmembrane</keyword>
<name>A0A0B1Q128_9HYPH</name>